<dbReference type="PRINTS" id="PR00974">
    <property type="entry name" value="RIBOSOMALS18"/>
</dbReference>
<dbReference type="PANTHER" id="PTHR13479">
    <property type="entry name" value="30S RIBOSOMAL PROTEIN S18"/>
    <property type="match status" value="1"/>
</dbReference>
<protein>
    <recommendedName>
        <fullName evidence="6 7">Small ribosomal subunit protein bS18</fullName>
    </recommendedName>
</protein>
<evidence type="ECO:0000256" key="3">
    <source>
        <dbReference type="ARBA" id="ARBA00022884"/>
    </source>
</evidence>
<keyword evidence="4 7" id="KW-0689">Ribosomal protein</keyword>
<evidence type="ECO:0000256" key="1">
    <source>
        <dbReference type="ARBA" id="ARBA00005589"/>
    </source>
</evidence>
<dbReference type="HAMAP" id="MF_00270">
    <property type="entry name" value="Ribosomal_bS18"/>
    <property type="match status" value="1"/>
</dbReference>
<evidence type="ECO:0000313" key="11">
    <source>
        <dbReference type="Proteomes" id="UP000247569"/>
    </source>
</evidence>
<dbReference type="GO" id="GO:0022627">
    <property type="term" value="C:cytosolic small ribosomal subunit"/>
    <property type="evidence" value="ECO:0007669"/>
    <property type="project" value="TreeGrafter"/>
</dbReference>
<dbReference type="GO" id="GO:0003735">
    <property type="term" value="F:structural constituent of ribosome"/>
    <property type="evidence" value="ECO:0007669"/>
    <property type="project" value="InterPro"/>
</dbReference>
<dbReference type="GO" id="GO:0070181">
    <property type="term" value="F:small ribosomal subunit rRNA binding"/>
    <property type="evidence" value="ECO:0007669"/>
    <property type="project" value="TreeGrafter"/>
</dbReference>
<dbReference type="InterPro" id="IPR018275">
    <property type="entry name" value="Ribosomal_bS18_CS"/>
</dbReference>
<evidence type="ECO:0000256" key="4">
    <source>
        <dbReference type="ARBA" id="ARBA00022980"/>
    </source>
</evidence>
<dbReference type="Pfam" id="PF01084">
    <property type="entry name" value="Ribosomal_S18"/>
    <property type="match status" value="1"/>
</dbReference>
<comment type="function">
    <text evidence="7">Binds as a heterodimer with protein bS6 to the central domain of the 16S rRNA, where it helps stabilize the platform of the 30S subunit.</text>
</comment>
<evidence type="ECO:0000313" key="10">
    <source>
        <dbReference type="EMBL" id="PXX68491.1"/>
    </source>
</evidence>
<evidence type="ECO:0000256" key="5">
    <source>
        <dbReference type="ARBA" id="ARBA00023274"/>
    </source>
</evidence>
<evidence type="ECO:0000256" key="8">
    <source>
        <dbReference type="RuleBase" id="RU003910"/>
    </source>
</evidence>
<dbReference type="Gene3D" id="4.10.640.10">
    <property type="entry name" value="Ribosomal protein S18"/>
    <property type="match status" value="1"/>
</dbReference>
<comment type="similarity">
    <text evidence="1 7 8">Belongs to the bacterial ribosomal protein bS18 family.</text>
</comment>
<comment type="caution">
    <text evidence="10">The sequence shown here is derived from an EMBL/GenBank/DDBJ whole genome shotgun (WGS) entry which is preliminary data.</text>
</comment>
<evidence type="ECO:0000256" key="6">
    <source>
        <dbReference type="ARBA" id="ARBA00035141"/>
    </source>
</evidence>
<keyword evidence="3 7" id="KW-0694">RNA-binding</keyword>
<dbReference type="InterPro" id="IPR001648">
    <property type="entry name" value="Ribosomal_bS18"/>
</dbReference>
<dbReference type="Proteomes" id="UP000247569">
    <property type="component" value="Unassembled WGS sequence"/>
</dbReference>
<keyword evidence="2 7" id="KW-0699">rRNA-binding</keyword>
<comment type="subunit">
    <text evidence="7">Part of the 30S ribosomal subunit. Forms a tight heterodimer with protein bS6.</text>
</comment>
<proteinExistence type="inferred from homology"/>
<dbReference type="RefSeq" id="WP_040738992.1">
    <property type="nucleotide sequence ID" value="NZ_QJKF01000002.1"/>
</dbReference>
<evidence type="ECO:0000256" key="9">
    <source>
        <dbReference type="SAM" id="MobiDB-lite"/>
    </source>
</evidence>
<reference evidence="10 11" key="1">
    <citation type="submission" date="2018-05" db="EMBL/GenBank/DDBJ databases">
        <title>Genomic Encyclopedia of Type Strains, Phase IV (KMG-IV): sequencing the most valuable type-strain genomes for metagenomic binning, comparative biology and taxonomic classification.</title>
        <authorList>
            <person name="Goeker M."/>
        </authorList>
    </citation>
    <scope>NUCLEOTIDE SEQUENCE [LARGE SCALE GENOMIC DNA]</scope>
    <source>
        <strain evidence="10 11">DSM 44704</strain>
    </source>
</reference>
<dbReference type="FunFam" id="4.10.640.10:FF:000016">
    <property type="entry name" value="30S ribosomal protein S18"/>
    <property type="match status" value="1"/>
</dbReference>
<accession>A0A318KUR8</accession>
<dbReference type="InterPro" id="IPR036870">
    <property type="entry name" value="Ribosomal_bS18_sf"/>
</dbReference>
<gene>
    <name evidence="7" type="primary">rpsR</name>
    <name evidence="10" type="ORF">DFR70_102172</name>
</gene>
<sequence length="84" mass="9526">MAVKRAPSKKVRAEQARRPKKNPLIAAGIEKVDYKDVNLLRTFISDRGKIRSRRVTGLTPQQQRQVAVAVKNAREMALLPFTSR</sequence>
<dbReference type="SUPFAM" id="SSF46911">
    <property type="entry name" value="Ribosomal protein S18"/>
    <property type="match status" value="1"/>
</dbReference>
<keyword evidence="5 7" id="KW-0687">Ribonucleoprotein</keyword>
<dbReference type="NCBIfam" id="TIGR00165">
    <property type="entry name" value="S18"/>
    <property type="match status" value="1"/>
</dbReference>
<dbReference type="AlphaFoldDB" id="A0A318KUR8"/>
<dbReference type="EMBL" id="QJKF01000002">
    <property type="protein sequence ID" value="PXX68491.1"/>
    <property type="molecule type" value="Genomic_DNA"/>
</dbReference>
<feature type="compositionally biased region" description="Basic residues" evidence="9">
    <location>
        <begin position="1"/>
        <end position="10"/>
    </location>
</feature>
<dbReference type="GO" id="GO:0006412">
    <property type="term" value="P:translation"/>
    <property type="evidence" value="ECO:0007669"/>
    <property type="project" value="UniProtKB-UniRule"/>
</dbReference>
<dbReference type="PANTHER" id="PTHR13479:SF40">
    <property type="entry name" value="SMALL RIBOSOMAL SUBUNIT PROTEIN BS18M"/>
    <property type="match status" value="1"/>
</dbReference>
<name>A0A318KUR8_9NOCA</name>
<feature type="region of interest" description="Disordered" evidence="9">
    <location>
        <begin position="1"/>
        <end position="20"/>
    </location>
</feature>
<evidence type="ECO:0000256" key="7">
    <source>
        <dbReference type="HAMAP-Rule" id="MF_00270"/>
    </source>
</evidence>
<evidence type="ECO:0000256" key="2">
    <source>
        <dbReference type="ARBA" id="ARBA00022730"/>
    </source>
</evidence>
<keyword evidence="11" id="KW-1185">Reference proteome</keyword>
<dbReference type="OrthoDB" id="9812008at2"/>
<dbReference type="PROSITE" id="PS00057">
    <property type="entry name" value="RIBOSOMAL_S18"/>
    <property type="match status" value="1"/>
</dbReference>
<organism evidence="10 11">
    <name type="scientific">Nocardia tenerifensis</name>
    <dbReference type="NCBI Taxonomy" id="228006"/>
    <lineage>
        <taxon>Bacteria</taxon>
        <taxon>Bacillati</taxon>
        <taxon>Actinomycetota</taxon>
        <taxon>Actinomycetes</taxon>
        <taxon>Mycobacteriales</taxon>
        <taxon>Nocardiaceae</taxon>
        <taxon>Nocardia</taxon>
    </lineage>
</organism>